<dbReference type="InterPro" id="IPR023631">
    <property type="entry name" value="Amidase_dom"/>
</dbReference>
<gene>
    <name evidence="3" type="ORF">PENPOL_c016G05796</name>
</gene>
<feature type="signal peptide" evidence="1">
    <location>
        <begin position="1"/>
        <end position="17"/>
    </location>
</feature>
<evidence type="ECO:0000259" key="2">
    <source>
        <dbReference type="Pfam" id="PF01425"/>
    </source>
</evidence>
<dbReference type="STRING" id="60169.A0A1V6NA20"/>
<keyword evidence="1" id="KW-0732">Signal</keyword>
<dbReference type="InterPro" id="IPR036928">
    <property type="entry name" value="AS_sf"/>
</dbReference>
<dbReference type="AlphaFoldDB" id="A0A1V6NA20"/>
<keyword evidence="4" id="KW-1185">Reference proteome</keyword>
<name>A0A1V6NA20_PENPO</name>
<proteinExistence type="predicted"/>
<evidence type="ECO:0000313" key="3">
    <source>
        <dbReference type="EMBL" id="OQD61571.1"/>
    </source>
</evidence>
<organism evidence="3 4">
    <name type="scientific">Penicillium polonicum</name>
    <dbReference type="NCBI Taxonomy" id="60169"/>
    <lineage>
        <taxon>Eukaryota</taxon>
        <taxon>Fungi</taxon>
        <taxon>Dikarya</taxon>
        <taxon>Ascomycota</taxon>
        <taxon>Pezizomycotina</taxon>
        <taxon>Eurotiomycetes</taxon>
        <taxon>Eurotiomycetidae</taxon>
        <taxon>Eurotiales</taxon>
        <taxon>Aspergillaceae</taxon>
        <taxon>Penicillium</taxon>
    </lineage>
</organism>
<sequence>MITRTMWFLGAVVVALAITWLSHDDHSPLYIPTSLDLLTLSAHGITDLLRNNTITSLQITKEYLRRIELDDRSGLGLRTILELTPTRSVLSIANERDLERQKGLTRSLLHGVPLIVKGNMATDRSLGMSTSSGAIALQNATASQDAHIVAKARQAGMIILGKSNLAELNGFKDNSLSPGWSALGGETLSPYDLKHPCGSSAGSVAAVAAGFAPLALGTETQGSISCPASFTALYGLKVSTGVLSRSGILPSSTTFDSPGILAKSAWDIAALLTEIDGVDARDPITSEPEGLLVNFTDSLDASWADFRIGVADKEWFWSILPGFVGNQEDIDDEQRMFSAGLDVVREMERRGATIIADAKIRSAHLSTNHVAKLMGRIIRYEMGPGFAQHVAGLKGTETKSLADLVEFNRKFPERSYSEENSAQKYLESALDQKMTPEEYQDALLEARKIVIEEGIIETLGSHNLDALVLPAWTDMSIYAAWAQAPTATVPLGKYRDGKPYGLGLVARRFDDGKLLQIMNLYEKTFPPRAVPEKMPWKRWERFLPRDYLEAF</sequence>
<reference evidence="4" key="1">
    <citation type="journal article" date="2017" name="Nat. Microbiol.">
        <title>Global analysis of biosynthetic gene clusters reveals vast potential of secondary metabolite production in Penicillium species.</title>
        <authorList>
            <person name="Nielsen J.C."/>
            <person name="Grijseels S."/>
            <person name="Prigent S."/>
            <person name="Ji B."/>
            <person name="Dainat J."/>
            <person name="Nielsen K.F."/>
            <person name="Frisvad J.C."/>
            <person name="Workman M."/>
            <person name="Nielsen J."/>
        </authorList>
    </citation>
    <scope>NUCLEOTIDE SEQUENCE [LARGE SCALE GENOMIC DNA]</scope>
    <source>
        <strain evidence="4">IBT 4502</strain>
    </source>
</reference>
<dbReference type="PANTHER" id="PTHR42678:SF34">
    <property type="entry name" value="OS04G0183300 PROTEIN"/>
    <property type="match status" value="1"/>
</dbReference>
<dbReference type="Gene3D" id="3.90.1300.10">
    <property type="entry name" value="Amidase signature (AS) domain"/>
    <property type="match status" value="1"/>
</dbReference>
<dbReference type="PANTHER" id="PTHR42678">
    <property type="entry name" value="AMIDASE"/>
    <property type="match status" value="1"/>
</dbReference>
<evidence type="ECO:0000313" key="4">
    <source>
        <dbReference type="Proteomes" id="UP000191408"/>
    </source>
</evidence>
<dbReference type="Proteomes" id="UP000191408">
    <property type="component" value="Unassembled WGS sequence"/>
</dbReference>
<dbReference type="Pfam" id="PF01425">
    <property type="entry name" value="Amidase"/>
    <property type="match status" value="1"/>
</dbReference>
<feature type="chain" id="PRO_5012573779" description="Amidase domain-containing protein" evidence="1">
    <location>
        <begin position="18"/>
        <end position="551"/>
    </location>
</feature>
<evidence type="ECO:0000256" key="1">
    <source>
        <dbReference type="SAM" id="SignalP"/>
    </source>
</evidence>
<dbReference type="EMBL" id="MDYM01000016">
    <property type="protein sequence ID" value="OQD61571.1"/>
    <property type="molecule type" value="Genomic_DNA"/>
</dbReference>
<feature type="domain" description="Amidase" evidence="2">
    <location>
        <begin position="60"/>
        <end position="515"/>
    </location>
</feature>
<accession>A0A1V6NA20</accession>
<comment type="caution">
    <text evidence="3">The sequence shown here is derived from an EMBL/GenBank/DDBJ whole genome shotgun (WGS) entry which is preliminary data.</text>
</comment>
<dbReference type="SUPFAM" id="SSF75304">
    <property type="entry name" value="Amidase signature (AS) enzymes"/>
    <property type="match status" value="1"/>
</dbReference>
<protein>
    <recommendedName>
        <fullName evidence="2">Amidase domain-containing protein</fullName>
    </recommendedName>
</protein>